<dbReference type="InterPro" id="IPR003400">
    <property type="entry name" value="ExbD"/>
</dbReference>
<organism evidence="11 13">
    <name type="scientific">Odoribacter splanchnicus</name>
    <dbReference type="NCBI Taxonomy" id="28118"/>
    <lineage>
        <taxon>Bacteria</taxon>
        <taxon>Pseudomonadati</taxon>
        <taxon>Bacteroidota</taxon>
        <taxon>Bacteroidia</taxon>
        <taxon>Bacteroidales</taxon>
        <taxon>Odoribacteraceae</taxon>
        <taxon>Odoribacter</taxon>
    </lineage>
</organism>
<dbReference type="EMBL" id="JAKNDN010000050">
    <property type="protein sequence ID" value="MCG4961918.1"/>
    <property type="molecule type" value="Genomic_DNA"/>
</dbReference>
<keyword evidence="5" id="KW-1133">Transmembrane helix</keyword>
<dbReference type="GO" id="GO:0015031">
    <property type="term" value="P:protein transport"/>
    <property type="evidence" value="ECO:0007669"/>
    <property type="project" value="UniProtKB-KW"/>
</dbReference>
<dbReference type="EMBL" id="QSCO01000034">
    <property type="protein sequence ID" value="RGY03657.1"/>
    <property type="molecule type" value="Genomic_DNA"/>
</dbReference>
<evidence type="ECO:0000256" key="2">
    <source>
        <dbReference type="ARBA" id="ARBA00005811"/>
    </source>
</evidence>
<dbReference type="RefSeq" id="WP_046403917.1">
    <property type="nucleotide sequence ID" value="NZ_BAABYK010000001.1"/>
</dbReference>
<keyword evidence="7" id="KW-0813">Transport</keyword>
<dbReference type="Pfam" id="PF02472">
    <property type="entry name" value="ExbD"/>
    <property type="match status" value="1"/>
</dbReference>
<evidence type="ECO:0000313" key="9">
    <source>
        <dbReference type="EMBL" id="MDB9223794.1"/>
    </source>
</evidence>
<name>A0A1Y3YG93_9BACT</name>
<evidence type="ECO:0000256" key="4">
    <source>
        <dbReference type="ARBA" id="ARBA00022692"/>
    </source>
</evidence>
<evidence type="ECO:0000313" key="10">
    <source>
        <dbReference type="EMBL" id="RGU54014.1"/>
    </source>
</evidence>
<evidence type="ECO:0000256" key="6">
    <source>
        <dbReference type="ARBA" id="ARBA00023136"/>
    </source>
</evidence>
<dbReference type="Proteomes" id="UP000284243">
    <property type="component" value="Unassembled WGS sequence"/>
</dbReference>
<dbReference type="EMBL" id="QRYC01000040">
    <property type="protein sequence ID" value="RGU54014.1"/>
    <property type="molecule type" value="Genomic_DNA"/>
</dbReference>
<evidence type="ECO:0000313" key="13">
    <source>
        <dbReference type="Proteomes" id="UP000284434"/>
    </source>
</evidence>
<reference evidence="9" key="3">
    <citation type="submission" date="2023-01" db="EMBL/GenBank/DDBJ databases">
        <title>Human gut microbiome strain richness.</title>
        <authorList>
            <person name="Chen-Liaw A."/>
        </authorList>
    </citation>
    <scope>NUCLEOTIDE SEQUENCE</scope>
    <source>
        <strain evidence="9">RTP21484st1_B7_RTP21484_190118</strain>
    </source>
</reference>
<proteinExistence type="inferred from homology"/>
<dbReference type="PANTHER" id="PTHR30558">
    <property type="entry name" value="EXBD MEMBRANE COMPONENT OF PMF-DRIVEN MACROMOLECULE IMPORT SYSTEM"/>
    <property type="match status" value="1"/>
</dbReference>
<dbReference type="Proteomes" id="UP001199750">
    <property type="component" value="Unassembled WGS sequence"/>
</dbReference>
<gene>
    <name evidence="10" type="ORF">DWW57_17880</name>
    <name evidence="11" type="ORF">DXA53_17995</name>
    <name evidence="8" type="ORF">L0P03_19045</name>
    <name evidence="9" type="ORF">PN645_12350</name>
</gene>
<reference evidence="12 13" key="1">
    <citation type="submission" date="2018-08" db="EMBL/GenBank/DDBJ databases">
        <title>A genome reference for cultivated species of the human gut microbiota.</title>
        <authorList>
            <person name="Zou Y."/>
            <person name="Xue W."/>
            <person name="Luo G."/>
        </authorList>
    </citation>
    <scope>NUCLEOTIDE SEQUENCE [LARGE SCALE GENOMIC DNA]</scope>
    <source>
        <strain evidence="10 12">AF16-14</strain>
        <strain evidence="11 13">OF03-11</strain>
    </source>
</reference>
<dbReference type="GO" id="GO:0022857">
    <property type="term" value="F:transmembrane transporter activity"/>
    <property type="evidence" value="ECO:0007669"/>
    <property type="project" value="InterPro"/>
</dbReference>
<keyword evidence="7" id="KW-0653">Protein transport</keyword>
<comment type="similarity">
    <text evidence="2 7">Belongs to the ExbD/TolR family.</text>
</comment>
<evidence type="ECO:0000313" key="11">
    <source>
        <dbReference type="EMBL" id="RGY03657.1"/>
    </source>
</evidence>
<keyword evidence="6" id="KW-0472">Membrane</keyword>
<dbReference type="Proteomes" id="UP001212263">
    <property type="component" value="Unassembled WGS sequence"/>
</dbReference>
<keyword evidence="4 7" id="KW-0812">Transmembrane</keyword>
<comment type="subcellular location">
    <subcellularLocation>
        <location evidence="1">Cell membrane</location>
        <topology evidence="1">Single-pass membrane protein</topology>
    </subcellularLocation>
    <subcellularLocation>
        <location evidence="7">Cell membrane</location>
        <topology evidence="7">Single-pass type II membrane protein</topology>
    </subcellularLocation>
</comment>
<sequence length="130" mass="14646">MAIKRSRKANPNFNMSSMTDIVFLLLIFFMVTSTLINPNALKLLLPKSTHQTSNRPTVVVSIDKNLNFYLNTKVTPFSRLEGKIVELLKNSDDPCISIEAEKSVPIEQVVRVMNIAKTYGYKSILATEPE</sequence>
<protein>
    <submittedName>
        <fullName evidence="11">Biopolymer transporter ExbD</fullName>
    </submittedName>
</protein>
<dbReference type="GO" id="GO:0005886">
    <property type="term" value="C:plasma membrane"/>
    <property type="evidence" value="ECO:0007669"/>
    <property type="project" value="UniProtKB-SubCell"/>
</dbReference>
<evidence type="ECO:0000256" key="3">
    <source>
        <dbReference type="ARBA" id="ARBA00022475"/>
    </source>
</evidence>
<dbReference type="AlphaFoldDB" id="A0A1Y3YG93"/>
<comment type="caution">
    <text evidence="11">The sequence shown here is derived from an EMBL/GenBank/DDBJ whole genome shotgun (WGS) entry which is preliminary data.</text>
</comment>
<evidence type="ECO:0000256" key="1">
    <source>
        <dbReference type="ARBA" id="ARBA00004162"/>
    </source>
</evidence>
<evidence type="ECO:0000313" key="12">
    <source>
        <dbReference type="Proteomes" id="UP000284243"/>
    </source>
</evidence>
<dbReference type="EMBL" id="JAQMRD010000016">
    <property type="protein sequence ID" value="MDB9223794.1"/>
    <property type="molecule type" value="Genomic_DNA"/>
</dbReference>
<reference evidence="8" key="2">
    <citation type="submission" date="2022-01" db="EMBL/GenBank/DDBJ databases">
        <title>Collection of gut derived symbiotic bacterial strains cultured from healthy donors.</title>
        <authorList>
            <person name="Lin H."/>
            <person name="Kohout C."/>
            <person name="Waligurski E."/>
            <person name="Pamer E.G."/>
        </authorList>
    </citation>
    <scope>NUCLEOTIDE SEQUENCE</scope>
    <source>
        <strain evidence="8">DFI.1.149</strain>
    </source>
</reference>
<evidence type="ECO:0000256" key="5">
    <source>
        <dbReference type="ARBA" id="ARBA00022989"/>
    </source>
</evidence>
<dbReference type="Proteomes" id="UP000284434">
    <property type="component" value="Unassembled WGS sequence"/>
</dbReference>
<evidence type="ECO:0000313" key="8">
    <source>
        <dbReference type="EMBL" id="MCG4961918.1"/>
    </source>
</evidence>
<dbReference type="Gene3D" id="3.30.420.270">
    <property type="match status" value="1"/>
</dbReference>
<evidence type="ECO:0000256" key="7">
    <source>
        <dbReference type="RuleBase" id="RU003879"/>
    </source>
</evidence>
<keyword evidence="3" id="KW-1003">Cell membrane</keyword>
<accession>A0A1Y3YG93</accession>